<dbReference type="PANTHER" id="PTHR47505:SF1">
    <property type="entry name" value="DNA UTILIZATION PROTEIN YHGH"/>
    <property type="match status" value="1"/>
</dbReference>
<gene>
    <name evidence="3" type="ORF">S06H3_03205</name>
</gene>
<dbReference type="EMBL" id="BARV01001015">
    <property type="protein sequence ID" value="GAH91086.1"/>
    <property type="molecule type" value="Genomic_DNA"/>
</dbReference>
<comment type="similarity">
    <text evidence="1">Belongs to the ComF/GntX family.</text>
</comment>
<reference evidence="3" key="1">
    <citation type="journal article" date="2014" name="Front. Microbiol.">
        <title>High frequency of phylogenetically diverse reductive dehalogenase-homologous genes in deep subseafloor sedimentary metagenomes.</title>
        <authorList>
            <person name="Kawai M."/>
            <person name="Futagami T."/>
            <person name="Toyoda A."/>
            <person name="Takaki Y."/>
            <person name="Nishi S."/>
            <person name="Hori S."/>
            <person name="Arai W."/>
            <person name="Tsubouchi T."/>
            <person name="Morono Y."/>
            <person name="Uchiyama I."/>
            <person name="Ito T."/>
            <person name="Fujiyama A."/>
            <person name="Inagaki F."/>
            <person name="Takami H."/>
        </authorList>
    </citation>
    <scope>NUCLEOTIDE SEQUENCE</scope>
    <source>
        <strain evidence="3">Expedition CK06-06</strain>
    </source>
</reference>
<proteinExistence type="inferred from homology"/>
<dbReference type="AlphaFoldDB" id="X1J8S3"/>
<organism evidence="3">
    <name type="scientific">marine sediment metagenome</name>
    <dbReference type="NCBI Taxonomy" id="412755"/>
    <lineage>
        <taxon>unclassified sequences</taxon>
        <taxon>metagenomes</taxon>
        <taxon>ecological metagenomes</taxon>
    </lineage>
</organism>
<evidence type="ECO:0000256" key="1">
    <source>
        <dbReference type="ARBA" id="ARBA00008007"/>
    </source>
</evidence>
<dbReference type="PANTHER" id="PTHR47505">
    <property type="entry name" value="DNA UTILIZATION PROTEIN YHGH"/>
    <property type="match status" value="1"/>
</dbReference>
<dbReference type="Gene3D" id="3.40.50.2020">
    <property type="match status" value="1"/>
</dbReference>
<dbReference type="Pfam" id="PF18912">
    <property type="entry name" value="DZR_2"/>
    <property type="match status" value="1"/>
</dbReference>
<name>X1J8S3_9ZZZZ</name>
<dbReference type="SUPFAM" id="SSF53271">
    <property type="entry name" value="PRTase-like"/>
    <property type="match status" value="1"/>
</dbReference>
<comment type="caution">
    <text evidence="3">The sequence shown here is derived from an EMBL/GenBank/DDBJ whole genome shotgun (WGS) entry which is preliminary data.</text>
</comment>
<dbReference type="InterPro" id="IPR029057">
    <property type="entry name" value="PRTase-like"/>
</dbReference>
<dbReference type="InterPro" id="IPR000836">
    <property type="entry name" value="PRTase_dom"/>
</dbReference>
<dbReference type="InterPro" id="IPR044005">
    <property type="entry name" value="DZR_2"/>
</dbReference>
<protein>
    <recommendedName>
        <fullName evidence="2">Double zinc ribbon domain-containing protein</fullName>
    </recommendedName>
</protein>
<dbReference type="CDD" id="cd06223">
    <property type="entry name" value="PRTases_typeI"/>
    <property type="match status" value="1"/>
</dbReference>
<accession>X1J8S3</accession>
<evidence type="ECO:0000259" key="2">
    <source>
        <dbReference type="Pfam" id="PF18912"/>
    </source>
</evidence>
<dbReference type="InterPro" id="IPR051910">
    <property type="entry name" value="ComF/GntX_DNA_util-trans"/>
</dbReference>
<sequence>MIDIFKDIIVPPLCVVCGKIGPELLCRNCISKIKEVGDKICKYCGRPLSRISLDDKGCNFCRNEDFNFYKHRSFTIYKGEIKRIIRKYKYNRVYDLKEVIALFLKQNYIRNYENEKIDYIDTVPGEHMELLCRSLSKLIKIPFADNILRVKKVIKQQGLDFMQRKTNIKEAFKVKNCLLCSEKNLLLVDDVWTTGSTLGEIAGVLKRAGADRIYLLTLARGI</sequence>
<feature type="domain" description="Double zinc ribbon" evidence="2">
    <location>
        <begin position="7"/>
        <end position="61"/>
    </location>
</feature>
<evidence type="ECO:0000313" key="3">
    <source>
        <dbReference type="EMBL" id="GAH91086.1"/>
    </source>
</evidence>